<evidence type="ECO:0000313" key="2">
    <source>
        <dbReference type="Proteomes" id="UP000756346"/>
    </source>
</evidence>
<gene>
    <name evidence="1" type="ORF">B0I36DRAFT_323252</name>
</gene>
<evidence type="ECO:0000313" key="1">
    <source>
        <dbReference type="EMBL" id="KAH7031128.1"/>
    </source>
</evidence>
<feature type="non-terminal residue" evidence="1">
    <location>
        <position position="1"/>
    </location>
</feature>
<proteinExistence type="predicted"/>
<accession>A0A9P9BQQ2</accession>
<dbReference type="AlphaFoldDB" id="A0A9P9BQQ2"/>
<name>A0A9P9BQQ2_9PEZI</name>
<dbReference type="EMBL" id="JAGTJQ010000005">
    <property type="protein sequence ID" value="KAH7031128.1"/>
    <property type="molecule type" value="Genomic_DNA"/>
</dbReference>
<dbReference type="Proteomes" id="UP000756346">
    <property type="component" value="Unassembled WGS sequence"/>
</dbReference>
<comment type="caution">
    <text evidence="1">The sequence shown here is derived from an EMBL/GenBank/DDBJ whole genome shotgun (WGS) entry which is preliminary data.</text>
</comment>
<organism evidence="1 2">
    <name type="scientific">Microdochium trichocladiopsis</name>
    <dbReference type="NCBI Taxonomy" id="1682393"/>
    <lineage>
        <taxon>Eukaryota</taxon>
        <taxon>Fungi</taxon>
        <taxon>Dikarya</taxon>
        <taxon>Ascomycota</taxon>
        <taxon>Pezizomycotina</taxon>
        <taxon>Sordariomycetes</taxon>
        <taxon>Xylariomycetidae</taxon>
        <taxon>Xylariales</taxon>
        <taxon>Microdochiaceae</taxon>
        <taxon>Microdochium</taxon>
    </lineage>
</organism>
<protein>
    <submittedName>
        <fullName evidence="1">Uncharacterized protein</fullName>
    </submittedName>
</protein>
<dbReference type="RefSeq" id="XP_046012808.1">
    <property type="nucleotide sequence ID" value="XM_046153941.1"/>
</dbReference>
<sequence>MGLSLLKSRNKCDFLQNGQRIPLNEGLLGWYLAFHLPIVGGTTATARDSNRSGLAVHEIEIPPSSLAAAPHNMLAAKSMPTLSMLGQQSRCRTDRTDRETSWLSLLLKSSDGNANPCIRPFSEFLTAGIIIHTSHLMALGEARTFFLYEYVYCKPHKKP</sequence>
<dbReference type="GeneID" id="70183487"/>
<reference evidence="1" key="1">
    <citation type="journal article" date="2021" name="Nat. Commun.">
        <title>Genetic determinants of endophytism in the Arabidopsis root mycobiome.</title>
        <authorList>
            <person name="Mesny F."/>
            <person name="Miyauchi S."/>
            <person name="Thiergart T."/>
            <person name="Pickel B."/>
            <person name="Atanasova L."/>
            <person name="Karlsson M."/>
            <person name="Huettel B."/>
            <person name="Barry K.W."/>
            <person name="Haridas S."/>
            <person name="Chen C."/>
            <person name="Bauer D."/>
            <person name="Andreopoulos W."/>
            <person name="Pangilinan J."/>
            <person name="LaButti K."/>
            <person name="Riley R."/>
            <person name="Lipzen A."/>
            <person name="Clum A."/>
            <person name="Drula E."/>
            <person name="Henrissat B."/>
            <person name="Kohler A."/>
            <person name="Grigoriev I.V."/>
            <person name="Martin F.M."/>
            <person name="Hacquard S."/>
        </authorList>
    </citation>
    <scope>NUCLEOTIDE SEQUENCE</scope>
    <source>
        <strain evidence="1">MPI-CAGE-CH-0230</strain>
    </source>
</reference>
<keyword evidence="2" id="KW-1185">Reference proteome</keyword>